<evidence type="ECO:0000256" key="5">
    <source>
        <dbReference type="SAM" id="Phobius"/>
    </source>
</evidence>
<dbReference type="EMBL" id="BAAARE010000030">
    <property type="protein sequence ID" value="GAA2500570.1"/>
    <property type="molecule type" value="Genomic_DNA"/>
</dbReference>
<feature type="transmembrane region" description="Helical" evidence="5">
    <location>
        <begin position="50"/>
        <end position="79"/>
    </location>
</feature>
<dbReference type="RefSeq" id="WP_344257215.1">
    <property type="nucleotide sequence ID" value="NZ_BAAARE010000030.1"/>
</dbReference>
<feature type="binding site" evidence="3">
    <location>
        <begin position="250"/>
        <end position="257"/>
    </location>
    <ligand>
        <name>ATP</name>
        <dbReference type="ChEBI" id="CHEBI:30616"/>
    </ligand>
</feature>
<dbReference type="SUPFAM" id="SSF52540">
    <property type="entry name" value="P-loop containing nucleoside triphosphate hydrolases"/>
    <property type="match status" value="1"/>
</dbReference>
<dbReference type="InterPro" id="IPR050206">
    <property type="entry name" value="FtsK/SpoIIIE/SftA"/>
</dbReference>
<keyword evidence="1 3" id="KW-0547">Nucleotide-binding</keyword>
<dbReference type="CDD" id="cd01127">
    <property type="entry name" value="TrwB_TraG_TraD_VirD4"/>
    <property type="match status" value="1"/>
</dbReference>
<reference evidence="7 8" key="1">
    <citation type="journal article" date="2019" name="Int. J. Syst. Evol. Microbiol.">
        <title>The Global Catalogue of Microorganisms (GCM) 10K type strain sequencing project: providing services to taxonomists for standard genome sequencing and annotation.</title>
        <authorList>
            <consortium name="The Broad Institute Genomics Platform"/>
            <consortium name="The Broad Institute Genome Sequencing Center for Infectious Disease"/>
            <person name="Wu L."/>
            <person name="Ma J."/>
        </authorList>
    </citation>
    <scope>NUCLEOTIDE SEQUENCE [LARGE SCALE GENOMIC DNA]</scope>
    <source>
        <strain evidence="7 8">JCM 16259</strain>
    </source>
</reference>
<dbReference type="InterPro" id="IPR027417">
    <property type="entry name" value="P-loop_NTPase"/>
</dbReference>
<keyword evidence="5" id="KW-0472">Membrane</keyword>
<keyword evidence="5" id="KW-0812">Transmembrane</keyword>
<evidence type="ECO:0000313" key="8">
    <source>
        <dbReference type="Proteomes" id="UP001500730"/>
    </source>
</evidence>
<evidence type="ECO:0000256" key="2">
    <source>
        <dbReference type="ARBA" id="ARBA00022840"/>
    </source>
</evidence>
<evidence type="ECO:0000259" key="6">
    <source>
        <dbReference type="PROSITE" id="PS50901"/>
    </source>
</evidence>
<name>A0ABN3MEE0_9MICO</name>
<accession>A0ABN3MEE0</accession>
<keyword evidence="2 3" id="KW-0067">ATP-binding</keyword>
<evidence type="ECO:0000256" key="1">
    <source>
        <dbReference type="ARBA" id="ARBA00022741"/>
    </source>
</evidence>
<evidence type="ECO:0000256" key="4">
    <source>
        <dbReference type="SAM" id="MobiDB-lite"/>
    </source>
</evidence>
<keyword evidence="8" id="KW-1185">Reference proteome</keyword>
<feature type="transmembrane region" description="Helical" evidence="5">
    <location>
        <begin position="18"/>
        <end position="38"/>
    </location>
</feature>
<dbReference type="Gene3D" id="3.40.50.300">
    <property type="entry name" value="P-loop containing nucleotide triphosphate hydrolases"/>
    <property type="match status" value="1"/>
</dbReference>
<dbReference type="Pfam" id="PF01580">
    <property type="entry name" value="FtsK_SpoIIIE"/>
    <property type="match status" value="1"/>
</dbReference>
<dbReference type="PROSITE" id="PS50901">
    <property type="entry name" value="FTSK"/>
    <property type="match status" value="1"/>
</dbReference>
<feature type="domain" description="FtsK" evidence="6">
    <location>
        <begin position="234"/>
        <end position="415"/>
    </location>
</feature>
<comment type="caution">
    <text evidence="7">The sequence shown here is derived from an EMBL/GenBank/DDBJ whole genome shotgun (WGS) entry which is preliminary data.</text>
</comment>
<sequence>MSTRTRTGNEGLLGSDDLVAVLVEAVLWTAWAVLRTVVSMLCAMVRHPLLTILGVTLAACWLLVGWRGGALCIAAVAVGLGTWRLLHPPSYRAHVHVAVLTLVRSAYYRTRWRHIAESVDLVVYDRDGSRHHRSTTRGSSNRSVQLVKVRATSHGTDRLLLRLPTGLVPADVATRCEAIAHATGCLSAAVRPDRPGRCWLELKRRDDLVRTVSPVPASETVELHAVPIGRREDGGPWLLKVAGTHLLVAGATGAGKSSVLWSLLQGVSRGLSSGVVQVWAVDPKGGMELRPGRALFTRYEDASPEDMCRLLEDLVDVKDIRSRQLADAGARVHQPTPESPHVIAVLDELATLTAFADRAVTRRIDTALGMLLTQGRACGITVVAAVQDPGKDIVGWRDLFPTRVAMRLDNPLQVSMVLGESARDDGARADEISELTPGVAYVRIDGTREIVRARAAYLDDRDVAHLVDDVSARRVDQTAGDDSARPVLTTADLPATMRATREGDQS</sequence>
<dbReference type="Proteomes" id="UP001500730">
    <property type="component" value="Unassembled WGS sequence"/>
</dbReference>
<keyword evidence="5" id="KW-1133">Transmembrane helix</keyword>
<organism evidence="7 8">
    <name type="scientific">Terrabacter carboxydivorans</name>
    <dbReference type="NCBI Taxonomy" id="619730"/>
    <lineage>
        <taxon>Bacteria</taxon>
        <taxon>Bacillati</taxon>
        <taxon>Actinomycetota</taxon>
        <taxon>Actinomycetes</taxon>
        <taxon>Micrococcales</taxon>
        <taxon>Intrasporangiaceae</taxon>
        <taxon>Terrabacter</taxon>
    </lineage>
</organism>
<gene>
    <name evidence="7" type="ORF">GCM10009858_43590</name>
</gene>
<dbReference type="PANTHER" id="PTHR22683">
    <property type="entry name" value="SPORULATION PROTEIN RELATED"/>
    <property type="match status" value="1"/>
</dbReference>
<evidence type="ECO:0000313" key="7">
    <source>
        <dbReference type="EMBL" id="GAA2500570.1"/>
    </source>
</evidence>
<dbReference type="InterPro" id="IPR002543">
    <property type="entry name" value="FtsK_dom"/>
</dbReference>
<proteinExistence type="predicted"/>
<dbReference type="PANTHER" id="PTHR22683:SF41">
    <property type="entry name" value="DNA TRANSLOCASE FTSK"/>
    <property type="match status" value="1"/>
</dbReference>
<evidence type="ECO:0000256" key="3">
    <source>
        <dbReference type="PROSITE-ProRule" id="PRU00289"/>
    </source>
</evidence>
<protein>
    <submittedName>
        <fullName evidence="7">FtsK/SpoIIIE domain-containing protein</fullName>
    </submittedName>
</protein>
<feature type="region of interest" description="Disordered" evidence="4">
    <location>
        <begin position="474"/>
        <end position="506"/>
    </location>
</feature>